<evidence type="ECO:0000313" key="2">
    <source>
        <dbReference type="Proteomes" id="UP000054217"/>
    </source>
</evidence>
<name>A0A0C3KWH2_PISTI</name>
<protein>
    <submittedName>
        <fullName evidence="1">Uncharacterized protein</fullName>
    </submittedName>
</protein>
<sequence length="57" mass="6439">MQAAHLMKTCADDHKPVFNGFAHREYYQGRVPPNDNHGLPQCRQNTWCASLNSPTSP</sequence>
<proteinExistence type="predicted"/>
<dbReference type="InParanoid" id="A0A0C3KWH2"/>
<dbReference type="HOGENOM" id="CLU_2997411_0_0_1"/>
<accession>A0A0C3KWH2</accession>
<gene>
    <name evidence="1" type="ORF">M404DRAFT_992065</name>
</gene>
<dbReference type="Proteomes" id="UP000054217">
    <property type="component" value="Unassembled WGS sequence"/>
</dbReference>
<keyword evidence="2" id="KW-1185">Reference proteome</keyword>
<organism evidence="1 2">
    <name type="scientific">Pisolithus tinctorius Marx 270</name>
    <dbReference type="NCBI Taxonomy" id="870435"/>
    <lineage>
        <taxon>Eukaryota</taxon>
        <taxon>Fungi</taxon>
        <taxon>Dikarya</taxon>
        <taxon>Basidiomycota</taxon>
        <taxon>Agaricomycotina</taxon>
        <taxon>Agaricomycetes</taxon>
        <taxon>Agaricomycetidae</taxon>
        <taxon>Boletales</taxon>
        <taxon>Sclerodermatineae</taxon>
        <taxon>Pisolithaceae</taxon>
        <taxon>Pisolithus</taxon>
    </lineage>
</organism>
<reference evidence="1 2" key="1">
    <citation type="submission" date="2014-04" db="EMBL/GenBank/DDBJ databases">
        <authorList>
            <consortium name="DOE Joint Genome Institute"/>
            <person name="Kuo A."/>
            <person name="Kohler A."/>
            <person name="Costa M.D."/>
            <person name="Nagy L.G."/>
            <person name="Floudas D."/>
            <person name="Copeland A."/>
            <person name="Barry K.W."/>
            <person name="Cichocki N."/>
            <person name="Veneault-Fourrey C."/>
            <person name="LaButti K."/>
            <person name="Lindquist E.A."/>
            <person name="Lipzen A."/>
            <person name="Lundell T."/>
            <person name="Morin E."/>
            <person name="Murat C."/>
            <person name="Sun H."/>
            <person name="Tunlid A."/>
            <person name="Henrissat B."/>
            <person name="Grigoriev I.V."/>
            <person name="Hibbett D.S."/>
            <person name="Martin F."/>
            <person name="Nordberg H.P."/>
            <person name="Cantor M.N."/>
            <person name="Hua S.X."/>
        </authorList>
    </citation>
    <scope>NUCLEOTIDE SEQUENCE [LARGE SCALE GENOMIC DNA]</scope>
    <source>
        <strain evidence="1 2">Marx 270</strain>
    </source>
</reference>
<reference evidence="2" key="2">
    <citation type="submission" date="2015-01" db="EMBL/GenBank/DDBJ databases">
        <title>Evolutionary Origins and Diversification of the Mycorrhizal Mutualists.</title>
        <authorList>
            <consortium name="DOE Joint Genome Institute"/>
            <consortium name="Mycorrhizal Genomics Consortium"/>
            <person name="Kohler A."/>
            <person name="Kuo A."/>
            <person name="Nagy L.G."/>
            <person name="Floudas D."/>
            <person name="Copeland A."/>
            <person name="Barry K.W."/>
            <person name="Cichocki N."/>
            <person name="Veneault-Fourrey C."/>
            <person name="LaButti K."/>
            <person name="Lindquist E.A."/>
            <person name="Lipzen A."/>
            <person name="Lundell T."/>
            <person name="Morin E."/>
            <person name="Murat C."/>
            <person name="Riley R."/>
            <person name="Ohm R."/>
            <person name="Sun H."/>
            <person name="Tunlid A."/>
            <person name="Henrissat B."/>
            <person name="Grigoriev I.V."/>
            <person name="Hibbett D.S."/>
            <person name="Martin F."/>
        </authorList>
    </citation>
    <scope>NUCLEOTIDE SEQUENCE [LARGE SCALE GENOMIC DNA]</scope>
    <source>
        <strain evidence="2">Marx 270</strain>
    </source>
</reference>
<dbReference type="AlphaFoldDB" id="A0A0C3KWH2"/>
<evidence type="ECO:0000313" key="1">
    <source>
        <dbReference type="EMBL" id="KIO13832.1"/>
    </source>
</evidence>
<dbReference type="EMBL" id="KN831945">
    <property type="protein sequence ID" value="KIO13832.1"/>
    <property type="molecule type" value="Genomic_DNA"/>
</dbReference>